<feature type="transmembrane region" description="Helical" evidence="2">
    <location>
        <begin position="6"/>
        <end position="29"/>
    </location>
</feature>
<evidence type="ECO:0000313" key="5">
    <source>
        <dbReference type="Proteomes" id="UP000611762"/>
    </source>
</evidence>
<keyword evidence="2" id="KW-0812">Transmembrane</keyword>
<accession>A0A926DL44</accession>
<feature type="region of interest" description="Disordered" evidence="1">
    <location>
        <begin position="311"/>
        <end position="368"/>
    </location>
</feature>
<dbReference type="AlphaFoldDB" id="A0A926DL44"/>
<evidence type="ECO:0000256" key="2">
    <source>
        <dbReference type="SAM" id="Phobius"/>
    </source>
</evidence>
<keyword evidence="5" id="KW-1185">Reference proteome</keyword>
<keyword evidence="2" id="KW-0472">Membrane</keyword>
<evidence type="ECO:0000256" key="1">
    <source>
        <dbReference type="SAM" id="MobiDB-lite"/>
    </source>
</evidence>
<dbReference type="Pfam" id="PF14751">
    <property type="entry name" value="DUF4474"/>
    <property type="match status" value="1"/>
</dbReference>
<feature type="compositionally biased region" description="Pro residues" evidence="1">
    <location>
        <begin position="314"/>
        <end position="331"/>
    </location>
</feature>
<dbReference type="InterPro" id="IPR029322">
    <property type="entry name" value="DUF4474"/>
</dbReference>
<feature type="domain" description="DUF4474" evidence="3">
    <location>
        <begin position="43"/>
        <end position="283"/>
    </location>
</feature>
<comment type="caution">
    <text evidence="4">The sequence shown here is derived from an EMBL/GenBank/DDBJ whole genome shotgun (WGS) entry which is preliminary data.</text>
</comment>
<evidence type="ECO:0000313" key="4">
    <source>
        <dbReference type="EMBL" id="MBC8539722.1"/>
    </source>
</evidence>
<reference evidence="4" key="1">
    <citation type="submission" date="2020-08" db="EMBL/GenBank/DDBJ databases">
        <title>Genome public.</title>
        <authorList>
            <person name="Liu C."/>
            <person name="Sun Q."/>
        </authorList>
    </citation>
    <scope>NUCLEOTIDE SEQUENCE</scope>
    <source>
        <strain evidence="4">H8</strain>
    </source>
</reference>
<evidence type="ECO:0000259" key="3">
    <source>
        <dbReference type="Pfam" id="PF14751"/>
    </source>
</evidence>
<keyword evidence="2" id="KW-1133">Transmembrane helix</keyword>
<name>A0A926DL44_9FIRM</name>
<dbReference type="RefSeq" id="WP_249310933.1">
    <property type="nucleotide sequence ID" value="NZ_JACRSU010000001.1"/>
</dbReference>
<protein>
    <submittedName>
        <fullName evidence="4">DUF4474 domain-containing protein</fullName>
    </submittedName>
</protein>
<dbReference type="EMBL" id="JACRSU010000001">
    <property type="protein sequence ID" value="MBC8539722.1"/>
    <property type="molecule type" value="Genomic_DNA"/>
</dbReference>
<proteinExistence type="predicted"/>
<gene>
    <name evidence="4" type="ORF">H8698_01875</name>
</gene>
<dbReference type="Proteomes" id="UP000611762">
    <property type="component" value="Unassembled WGS sequence"/>
</dbReference>
<organism evidence="4 5">
    <name type="scientific">Congzhengia minquanensis</name>
    <dbReference type="NCBI Taxonomy" id="2763657"/>
    <lineage>
        <taxon>Bacteria</taxon>
        <taxon>Bacillati</taxon>
        <taxon>Bacillota</taxon>
        <taxon>Clostridia</taxon>
        <taxon>Eubacteriales</taxon>
        <taxon>Oscillospiraceae</taxon>
        <taxon>Congzhengia</taxon>
    </lineage>
</organism>
<sequence length="368" mass="42279">MPLPIIIAISAVAAVVVILVLIWLVRIIAFRPTADKAKQLKELNDDLEPAGFAYNMKEDYFYSLKNCWQREVGYCRLYDEGSPFFNMIMDCEPITFSYGGKRWLIELWKGQYGITTGAEIGIYNTMREDIHSEKFTGTFYEPISDAEQMDLSFVLRKNGKVLLKRKGLHWWLTAFKLGEFSETNTLTMEAKIKFPNRAMCWAFVNGLMRTGYRPQEFSIHFKTVTIYFDKPHSPQPVTQEGIQEDVVQGVNKNNCKLYNTVTSRYTDTLDKLEYLKAFAPELYEIMMHSLYAKGFFSAFEWIIKIIHGHRPPKPPEPPKPPCPPPKPPCPPTETCTESQPADAETLRRINSRQKAPSAHENSGHDNEV</sequence>